<evidence type="ECO:0000313" key="2">
    <source>
        <dbReference type="Proteomes" id="UP000268084"/>
    </source>
</evidence>
<organism evidence="1 2">
    <name type="scientific">Nakamurella antarctica</name>
    <dbReference type="NCBI Taxonomy" id="1902245"/>
    <lineage>
        <taxon>Bacteria</taxon>
        <taxon>Bacillati</taxon>
        <taxon>Actinomycetota</taxon>
        <taxon>Actinomycetes</taxon>
        <taxon>Nakamurellales</taxon>
        <taxon>Nakamurellaceae</taxon>
        <taxon>Nakamurella</taxon>
    </lineage>
</organism>
<dbReference type="InterPro" id="IPR036689">
    <property type="entry name" value="ESAT-6-like_sf"/>
</dbReference>
<evidence type="ECO:0000313" key="1">
    <source>
        <dbReference type="EMBL" id="AZI59085.1"/>
    </source>
</evidence>
<evidence type="ECO:0008006" key="3">
    <source>
        <dbReference type="Google" id="ProtNLM"/>
    </source>
</evidence>
<reference evidence="1 2" key="2">
    <citation type="submission" date="2018-12" db="EMBL/GenBank/DDBJ databases">
        <title>Nakamurella antarcticus sp. nov., isolated from Antarctica South Shetland Islands soil.</title>
        <authorList>
            <person name="Peng F."/>
        </authorList>
    </citation>
    <scope>NUCLEOTIDE SEQUENCE [LARGE SCALE GENOMIC DNA]</scope>
    <source>
        <strain evidence="1 2">S14-144</strain>
    </source>
</reference>
<dbReference type="RefSeq" id="WP_124799989.1">
    <property type="nucleotide sequence ID" value="NZ_CP034170.1"/>
</dbReference>
<gene>
    <name evidence="1" type="ORF">EH165_13995</name>
</gene>
<keyword evidence="2" id="KW-1185">Reference proteome</keyword>
<name>A0A3G8ZQK2_9ACTN</name>
<sequence>MTYVKVNYAGMQAAHDALVSTWGRIEGHLAELDTAVAATGSMKAETLQAYYLLKSKWDLSAADRQIALQALAAAVADAGLRYQETDRQAALMFSL</sequence>
<dbReference type="Proteomes" id="UP000268084">
    <property type="component" value="Chromosome"/>
</dbReference>
<reference evidence="1 2" key="1">
    <citation type="submission" date="2018-11" db="EMBL/GenBank/DDBJ databases">
        <authorList>
            <person name="Da X."/>
        </authorList>
    </citation>
    <scope>NUCLEOTIDE SEQUENCE [LARGE SCALE GENOMIC DNA]</scope>
    <source>
        <strain evidence="1 2">S14-144</strain>
    </source>
</reference>
<dbReference type="KEGG" id="nak:EH165_13995"/>
<dbReference type="OrthoDB" id="3387628at2"/>
<proteinExistence type="predicted"/>
<dbReference type="AlphaFoldDB" id="A0A3G8ZQK2"/>
<protein>
    <recommendedName>
        <fullName evidence="3">WXG100 family type VII secretion target</fullName>
    </recommendedName>
</protein>
<dbReference type="Gene3D" id="1.10.287.1060">
    <property type="entry name" value="ESAT-6-like"/>
    <property type="match status" value="1"/>
</dbReference>
<accession>A0A3G8ZQK2</accession>
<dbReference type="EMBL" id="CP034170">
    <property type="protein sequence ID" value="AZI59085.1"/>
    <property type="molecule type" value="Genomic_DNA"/>
</dbReference>
<dbReference type="SUPFAM" id="SSF140453">
    <property type="entry name" value="EsxAB dimer-like"/>
    <property type="match status" value="1"/>
</dbReference>